<dbReference type="Proteomes" id="UP000730618">
    <property type="component" value="Unassembled WGS sequence"/>
</dbReference>
<evidence type="ECO:0000313" key="3">
    <source>
        <dbReference type="Proteomes" id="UP000730618"/>
    </source>
</evidence>
<organism evidence="2 3">
    <name type="scientific">Paenibacillus allorhizosphaerae</name>
    <dbReference type="NCBI Taxonomy" id="2849866"/>
    <lineage>
        <taxon>Bacteria</taxon>
        <taxon>Bacillati</taxon>
        <taxon>Bacillota</taxon>
        <taxon>Bacilli</taxon>
        <taxon>Bacillales</taxon>
        <taxon>Paenibacillaceae</taxon>
        <taxon>Paenibacillus</taxon>
    </lineage>
</organism>
<comment type="caution">
    <text evidence="2">The sequence shown here is derived from an EMBL/GenBank/DDBJ whole genome shotgun (WGS) entry which is preliminary data.</text>
</comment>
<sequence length="76" mass="8939">MDRNRHRQADDGYEELFIAFGRKVEKWLFAAIAILLFALVISQLMLQNPRLRYLIVKVEQLEGNRYDSSLAKTQVK</sequence>
<reference evidence="2 3" key="1">
    <citation type="submission" date="2021-06" db="EMBL/GenBank/DDBJ databases">
        <authorList>
            <person name="Criscuolo A."/>
        </authorList>
    </citation>
    <scope>NUCLEOTIDE SEQUENCE [LARGE SCALE GENOMIC DNA]</scope>
    <source>
        <strain evidence="3">CIP 111802</strain>
    </source>
</reference>
<dbReference type="RefSeq" id="WP_218099083.1">
    <property type="nucleotide sequence ID" value="NZ_CAJVCE010000007.1"/>
</dbReference>
<name>A0ABM8VHE3_9BACL</name>
<keyword evidence="3" id="KW-1185">Reference proteome</keyword>
<dbReference type="EMBL" id="CAJVCE010000007">
    <property type="protein sequence ID" value="CAG7641421.1"/>
    <property type="molecule type" value="Genomic_DNA"/>
</dbReference>
<protein>
    <submittedName>
        <fullName evidence="2">Uncharacterized protein</fullName>
    </submittedName>
</protein>
<keyword evidence="1" id="KW-1133">Transmembrane helix</keyword>
<keyword evidence="1" id="KW-0812">Transmembrane</keyword>
<keyword evidence="1" id="KW-0472">Membrane</keyword>
<gene>
    <name evidence="2" type="ORF">PAECIP111802_02739</name>
</gene>
<evidence type="ECO:0000313" key="2">
    <source>
        <dbReference type="EMBL" id="CAG7641421.1"/>
    </source>
</evidence>
<feature type="transmembrane region" description="Helical" evidence="1">
    <location>
        <begin position="27"/>
        <end position="46"/>
    </location>
</feature>
<accession>A0ABM8VHE3</accession>
<evidence type="ECO:0000256" key="1">
    <source>
        <dbReference type="SAM" id="Phobius"/>
    </source>
</evidence>
<proteinExistence type="predicted"/>